<evidence type="ECO:0000313" key="2">
    <source>
        <dbReference type="Proteomes" id="UP000308707"/>
    </source>
</evidence>
<dbReference type="Proteomes" id="UP000308707">
    <property type="component" value="Unassembled WGS sequence"/>
</dbReference>
<protein>
    <recommendedName>
        <fullName evidence="3">Vanw family protein</fullName>
    </recommendedName>
</protein>
<dbReference type="CDD" id="cd01635">
    <property type="entry name" value="Glycosyltransferase_GTB-type"/>
    <property type="match status" value="1"/>
</dbReference>
<evidence type="ECO:0000313" key="1">
    <source>
        <dbReference type="EMBL" id="TKR32777.1"/>
    </source>
</evidence>
<dbReference type="Pfam" id="PF04294">
    <property type="entry name" value="VanW"/>
    <property type="match status" value="1"/>
</dbReference>
<organism evidence="1 2">
    <name type="scientific">Luteimonas gilva</name>
    <dbReference type="NCBI Taxonomy" id="2572684"/>
    <lineage>
        <taxon>Bacteria</taxon>
        <taxon>Pseudomonadati</taxon>
        <taxon>Pseudomonadota</taxon>
        <taxon>Gammaproteobacteria</taxon>
        <taxon>Lysobacterales</taxon>
        <taxon>Lysobacteraceae</taxon>
        <taxon>Luteimonas</taxon>
    </lineage>
</organism>
<keyword evidence="2" id="KW-1185">Reference proteome</keyword>
<evidence type="ECO:0008006" key="3">
    <source>
        <dbReference type="Google" id="ProtNLM"/>
    </source>
</evidence>
<dbReference type="AlphaFoldDB" id="A0A4U5JX39"/>
<comment type="caution">
    <text evidence="1">The sequence shown here is derived from an EMBL/GenBank/DDBJ whole genome shotgun (WGS) entry which is preliminary data.</text>
</comment>
<sequence>MHAPAQTSWFGSRAGKAWFGIRANGLRALRLIEDIAAPAGRRPASLAYRPAAGDDEGRVLAESVSPLWTSLFDDRSALVAGKVQNLRVAATKLDGLHFAAGDVFSFWKAVGRPTERRGYVEGRELREGCMISSIGGGLCQLSNALYSAALDAGMRIVERHPHSQVVPGSLAERGRDATVFWNYLDLRFRCERAFAIEARLTQDRLIVRFRGDAAPRREASSRPALRAALVGDPAPAPDDCGDCAQGECVQRFEPAPRSRSTGYLLDEMWPEFDRWIAGRLRSGDFASVPMDGVRRKRPNYAWNSVRNEGVRLVEHRWLALRRSLASRRLQAQGAARQRRLLAFDREFARAFAKAVPYDAEQLVVPVGMLAELVRTGVLGGRRYAVLMTRAPIAMLQRDLDRAAALHPESPTLADFRADEALVRLEETGLGNADSIVTPHTAVADYAGRYGVPVERLEWVFPEFAGKASQGKSLLFPASALGRKGAYEVREACAELGLEVRVLGSASEGEGFWRGTKARAAAPGDIFADVGCVVLPAYVEHRPGLLLKALAAGIPVICSPECGLPAQLPATTVVPAGDARRLVEALKAMDLA</sequence>
<dbReference type="PANTHER" id="PTHR35788:SF1">
    <property type="entry name" value="EXPORTED PROTEIN"/>
    <property type="match status" value="1"/>
</dbReference>
<dbReference type="InterPro" id="IPR007391">
    <property type="entry name" value="Vancomycin_resist_VanW"/>
</dbReference>
<dbReference type="OrthoDB" id="9797191at2"/>
<accession>A0A4U5JX39</accession>
<name>A0A4U5JX39_9GAMM</name>
<reference evidence="1 2" key="1">
    <citation type="submission" date="2019-04" db="EMBL/GenBank/DDBJ databases">
        <title>Reference strain of H23.</title>
        <authorList>
            <person name="Luo X."/>
        </authorList>
    </citation>
    <scope>NUCLEOTIDE SEQUENCE [LARGE SCALE GENOMIC DNA]</scope>
    <source>
        <strain evidence="1 2">H23</strain>
    </source>
</reference>
<dbReference type="EMBL" id="SZUA01000001">
    <property type="protein sequence ID" value="TKR32777.1"/>
    <property type="molecule type" value="Genomic_DNA"/>
</dbReference>
<dbReference type="Gene3D" id="3.40.50.2000">
    <property type="entry name" value="Glycogen Phosphorylase B"/>
    <property type="match status" value="1"/>
</dbReference>
<dbReference type="InterPro" id="IPR052913">
    <property type="entry name" value="Glycopeptide_resist_protein"/>
</dbReference>
<proteinExistence type="predicted"/>
<dbReference type="SUPFAM" id="SSF53756">
    <property type="entry name" value="UDP-Glycosyltransferase/glycogen phosphorylase"/>
    <property type="match status" value="1"/>
</dbReference>
<gene>
    <name evidence="1" type="ORF">FCE95_00120</name>
</gene>
<dbReference type="PANTHER" id="PTHR35788">
    <property type="entry name" value="EXPORTED PROTEIN-RELATED"/>
    <property type="match status" value="1"/>
</dbReference>